<name>A0AAE5CBU3_9BACT</name>
<comment type="caution">
    <text evidence="1">The sequence shown here is derived from an EMBL/GenBank/DDBJ whole genome shotgun (WGS) entry which is preliminary data.</text>
</comment>
<organism evidence="1 2">
    <name type="scientific">Candidatus Kutchimonas denitrificans</name>
    <dbReference type="NCBI Taxonomy" id="3056748"/>
    <lineage>
        <taxon>Bacteria</taxon>
        <taxon>Pseudomonadati</taxon>
        <taxon>Gemmatimonadota</taxon>
        <taxon>Gemmatimonadia</taxon>
        <taxon>Candidatus Palauibacterales</taxon>
        <taxon>Candidatus Palauibacteraceae</taxon>
        <taxon>Candidatus Kutchimonas</taxon>
    </lineage>
</organism>
<dbReference type="Proteomes" id="UP000702544">
    <property type="component" value="Unassembled WGS sequence"/>
</dbReference>
<protein>
    <submittedName>
        <fullName evidence="1">Uncharacterized protein</fullName>
    </submittedName>
</protein>
<dbReference type="EMBL" id="JAACAK010000049">
    <property type="protein sequence ID" value="NIR74850.1"/>
    <property type="molecule type" value="Genomic_DNA"/>
</dbReference>
<sequence>MRHRATALSIWVVFSVGGCGSAIIERSAPERPAWIEVTPAARDSMYFVGVCSDLASYEEGVNCARADALSGVAAWVGTRFSAYVPRGQSERTRAASAGAYRYAERFLNEGRRTHTYYEVRKADRGRSYYVSVLYAYPREAAEAERARIEATTLEAQRRVDGAALQLSLLAAEGRWGEAMSRLIDVAGEVAVPRNLGHDAHLERLEGVADELVGPLRLSARVVERNPKTDVVAWVDATYDSVAAAGVPVRCTRDSETVSARTDDAGLAVCRLGPVDAGAGRVIVRPDVSRYREQLPRAAGRLAVALDALLEHGDTAKLASPLTARVSLDNGRPCRRAVDTLRQRLQASGVTVVSRASGVTHFSIACSVDPAQRVGELYEAYAWASVQSPERTVDLPTSRGLGASPEAARSEAEDRLGAALTRTVLQVLREIEAGKGR</sequence>
<proteinExistence type="predicted"/>
<accession>A0AAE5CBU3</accession>
<gene>
    <name evidence="1" type="ORF">GWO12_07015</name>
</gene>
<reference evidence="1 2" key="1">
    <citation type="submission" date="2020-01" db="EMBL/GenBank/DDBJ databases">
        <title>Genomes assembled from Gulf of Kutch pelagic sediment metagenomes.</title>
        <authorList>
            <person name="Chandrashekar M."/>
            <person name="Mahajan M.S."/>
            <person name="Dave K.J."/>
            <person name="Vatsa P."/>
            <person name="Nathani N.M."/>
        </authorList>
    </citation>
    <scope>NUCLEOTIDE SEQUENCE [LARGE SCALE GENOMIC DNA]</scope>
    <source>
        <strain evidence="1">KS3-K002</strain>
    </source>
</reference>
<evidence type="ECO:0000313" key="1">
    <source>
        <dbReference type="EMBL" id="NIR74850.1"/>
    </source>
</evidence>
<evidence type="ECO:0000313" key="2">
    <source>
        <dbReference type="Proteomes" id="UP000702544"/>
    </source>
</evidence>
<dbReference type="AlphaFoldDB" id="A0AAE5CBU3"/>
<dbReference type="PROSITE" id="PS51257">
    <property type="entry name" value="PROKAR_LIPOPROTEIN"/>
    <property type="match status" value="1"/>
</dbReference>